<dbReference type="AlphaFoldDB" id="A0A8H5CQY3"/>
<dbReference type="OrthoDB" id="5582162at2759"/>
<feature type="transmembrane region" description="Helical" evidence="1">
    <location>
        <begin position="288"/>
        <end position="306"/>
    </location>
</feature>
<name>A0A8H5CQY3_9AGAR</name>
<dbReference type="Pfam" id="PF12271">
    <property type="entry name" value="Chs7"/>
    <property type="match status" value="1"/>
</dbReference>
<evidence type="ECO:0008006" key="4">
    <source>
        <dbReference type="Google" id="ProtNLM"/>
    </source>
</evidence>
<sequence>MTAFGSFKFFCTNTPSYAWCNLFYRQLLDLSNSNSNSTSLLQGLSKDATSAPVGIDPVCGIPKLGKEGSIGNIANLVLCVLSMLAIVGVIWLTERRKAAVGRIELRNMFICYFLTLPLQILTTGSFLEQGSTALVVLTAIHAGLVAAFFWMLVANAVVSMQILEDGTMSSLMPYFIFTTAFFGVTLYISLDVGFGFTETLGPSKTDPGGLRSIPLFIFTNIWPAVASLAFLILQSYIILRVLRELRPIFFYALATILFVLSQLAWLLLGRIICKGTAKDGNLGKIDGSFVGTLGETAAVVVLFLGWKSITVEDWEEDQTYGYQSYKY</sequence>
<dbReference type="GO" id="GO:0006457">
    <property type="term" value="P:protein folding"/>
    <property type="evidence" value="ECO:0007669"/>
    <property type="project" value="TreeGrafter"/>
</dbReference>
<evidence type="ECO:0000313" key="2">
    <source>
        <dbReference type="EMBL" id="KAF5345428.1"/>
    </source>
</evidence>
<feature type="transmembrane region" description="Helical" evidence="1">
    <location>
        <begin position="174"/>
        <end position="196"/>
    </location>
</feature>
<gene>
    <name evidence="2" type="ORF">D9758_013616</name>
</gene>
<feature type="transmembrane region" description="Helical" evidence="1">
    <location>
        <begin position="73"/>
        <end position="93"/>
    </location>
</feature>
<evidence type="ECO:0000256" key="1">
    <source>
        <dbReference type="SAM" id="Phobius"/>
    </source>
</evidence>
<comment type="caution">
    <text evidence="2">The sequence shown here is derived from an EMBL/GenBank/DDBJ whole genome shotgun (WGS) entry which is preliminary data.</text>
</comment>
<organism evidence="2 3">
    <name type="scientific">Tetrapyrgos nigripes</name>
    <dbReference type="NCBI Taxonomy" id="182062"/>
    <lineage>
        <taxon>Eukaryota</taxon>
        <taxon>Fungi</taxon>
        <taxon>Dikarya</taxon>
        <taxon>Basidiomycota</taxon>
        <taxon>Agaricomycotina</taxon>
        <taxon>Agaricomycetes</taxon>
        <taxon>Agaricomycetidae</taxon>
        <taxon>Agaricales</taxon>
        <taxon>Marasmiineae</taxon>
        <taxon>Marasmiaceae</taxon>
        <taxon>Tetrapyrgos</taxon>
    </lineage>
</organism>
<keyword evidence="3" id="KW-1185">Reference proteome</keyword>
<dbReference type="PANTHER" id="PTHR35329:SF1">
    <property type="entry name" value="CHITIN SYNTHASE EXPORT CHAPERONE"/>
    <property type="match status" value="1"/>
</dbReference>
<protein>
    <recommendedName>
        <fullName evidence="4">Chitin synthase export chaperone</fullName>
    </recommendedName>
</protein>
<keyword evidence="1" id="KW-0812">Transmembrane</keyword>
<dbReference type="Proteomes" id="UP000559256">
    <property type="component" value="Unassembled WGS sequence"/>
</dbReference>
<dbReference type="PANTHER" id="PTHR35329">
    <property type="entry name" value="CHITIN SYNTHASE EXPORT CHAPERONE"/>
    <property type="match status" value="1"/>
</dbReference>
<feature type="transmembrane region" description="Helical" evidence="1">
    <location>
        <begin position="133"/>
        <end position="153"/>
    </location>
</feature>
<accession>A0A8H5CQY3</accession>
<reference evidence="2 3" key="1">
    <citation type="journal article" date="2020" name="ISME J.">
        <title>Uncovering the hidden diversity of litter-decomposition mechanisms in mushroom-forming fungi.</title>
        <authorList>
            <person name="Floudas D."/>
            <person name="Bentzer J."/>
            <person name="Ahren D."/>
            <person name="Johansson T."/>
            <person name="Persson P."/>
            <person name="Tunlid A."/>
        </authorList>
    </citation>
    <scope>NUCLEOTIDE SEQUENCE [LARGE SCALE GENOMIC DNA]</scope>
    <source>
        <strain evidence="2 3">CBS 291.85</strain>
    </source>
</reference>
<feature type="transmembrane region" description="Helical" evidence="1">
    <location>
        <begin position="248"/>
        <end position="268"/>
    </location>
</feature>
<proteinExistence type="predicted"/>
<dbReference type="EMBL" id="JAACJM010000112">
    <property type="protein sequence ID" value="KAF5345428.1"/>
    <property type="molecule type" value="Genomic_DNA"/>
</dbReference>
<feature type="transmembrane region" description="Helical" evidence="1">
    <location>
        <begin position="216"/>
        <end position="239"/>
    </location>
</feature>
<dbReference type="GO" id="GO:0051082">
    <property type="term" value="F:unfolded protein binding"/>
    <property type="evidence" value="ECO:0007669"/>
    <property type="project" value="TreeGrafter"/>
</dbReference>
<feature type="transmembrane region" description="Helical" evidence="1">
    <location>
        <begin position="105"/>
        <end position="127"/>
    </location>
</feature>
<keyword evidence="1" id="KW-0472">Membrane</keyword>
<dbReference type="GO" id="GO:0005789">
    <property type="term" value="C:endoplasmic reticulum membrane"/>
    <property type="evidence" value="ECO:0007669"/>
    <property type="project" value="TreeGrafter"/>
</dbReference>
<keyword evidence="1" id="KW-1133">Transmembrane helix</keyword>
<dbReference type="InterPro" id="IPR022057">
    <property type="entry name" value="Chs7"/>
</dbReference>
<evidence type="ECO:0000313" key="3">
    <source>
        <dbReference type="Proteomes" id="UP000559256"/>
    </source>
</evidence>